<dbReference type="InterPro" id="IPR020846">
    <property type="entry name" value="MFS_dom"/>
</dbReference>
<evidence type="ECO:0000259" key="7">
    <source>
        <dbReference type="PROSITE" id="PS50850"/>
    </source>
</evidence>
<feature type="transmembrane region" description="Helical" evidence="6">
    <location>
        <begin position="180"/>
        <end position="204"/>
    </location>
</feature>
<accession>A0A8J5XQY8</accession>
<dbReference type="InterPro" id="IPR036259">
    <property type="entry name" value="MFS_trans_sf"/>
</dbReference>
<feature type="domain" description="Major facilitator superfamily (MFS) profile" evidence="7">
    <location>
        <begin position="9"/>
        <end position="651"/>
    </location>
</feature>
<dbReference type="GO" id="GO:0016020">
    <property type="term" value="C:membrane"/>
    <property type="evidence" value="ECO:0007669"/>
    <property type="project" value="UniProtKB-SubCell"/>
</dbReference>
<evidence type="ECO:0000256" key="2">
    <source>
        <dbReference type="ARBA" id="ARBA00022448"/>
    </source>
</evidence>
<comment type="subcellular location">
    <subcellularLocation>
        <location evidence="1">Membrane</location>
        <topology evidence="1">Multi-pass membrane protein</topology>
    </subcellularLocation>
</comment>
<dbReference type="PANTHER" id="PTHR23504:SF15">
    <property type="entry name" value="MAJOR FACILITATOR SUPERFAMILY (MFS) PROFILE DOMAIN-CONTAINING PROTEIN"/>
    <property type="match status" value="1"/>
</dbReference>
<keyword evidence="5 6" id="KW-0472">Membrane</keyword>
<dbReference type="Pfam" id="PF07690">
    <property type="entry name" value="MFS_1"/>
    <property type="match status" value="1"/>
</dbReference>
<dbReference type="SUPFAM" id="SSF103473">
    <property type="entry name" value="MFS general substrate transporter"/>
    <property type="match status" value="1"/>
</dbReference>
<feature type="transmembrane region" description="Helical" evidence="6">
    <location>
        <begin position="420"/>
        <end position="438"/>
    </location>
</feature>
<dbReference type="OMA" id="RNTETND"/>
<keyword evidence="2" id="KW-0813">Transport</keyword>
<dbReference type="Proteomes" id="UP000751190">
    <property type="component" value="Unassembled WGS sequence"/>
</dbReference>
<gene>
    <name evidence="8" type="ORF">KFE25_000008</name>
</gene>
<feature type="transmembrane region" description="Helical" evidence="6">
    <location>
        <begin position="458"/>
        <end position="483"/>
    </location>
</feature>
<keyword evidence="3 6" id="KW-0812">Transmembrane</keyword>
<feature type="transmembrane region" description="Helical" evidence="6">
    <location>
        <begin position="12"/>
        <end position="35"/>
    </location>
</feature>
<dbReference type="PRINTS" id="PR01035">
    <property type="entry name" value="TCRTETA"/>
</dbReference>
<dbReference type="PANTHER" id="PTHR23504">
    <property type="entry name" value="MAJOR FACILITATOR SUPERFAMILY DOMAIN-CONTAINING PROTEIN 10"/>
    <property type="match status" value="1"/>
</dbReference>
<dbReference type="GO" id="GO:0022857">
    <property type="term" value="F:transmembrane transporter activity"/>
    <property type="evidence" value="ECO:0007669"/>
    <property type="project" value="InterPro"/>
</dbReference>
<dbReference type="AlphaFoldDB" id="A0A8J5XQY8"/>
<dbReference type="OrthoDB" id="419616at2759"/>
<dbReference type="PROSITE" id="PS50850">
    <property type="entry name" value="MFS"/>
    <property type="match status" value="1"/>
</dbReference>
<name>A0A8J5XQY8_DIALT</name>
<evidence type="ECO:0000256" key="4">
    <source>
        <dbReference type="ARBA" id="ARBA00022989"/>
    </source>
</evidence>
<evidence type="ECO:0000256" key="5">
    <source>
        <dbReference type="ARBA" id="ARBA00023136"/>
    </source>
</evidence>
<feature type="transmembrane region" description="Helical" evidence="6">
    <location>
        <begin position="138"/>
        <end position="160"/>
    </location>
</feature>
<keyword evidence="9" id="KW-1185">Reference proteome</keyword>
<reference evidence="8" key="1">
    <citation type="submission" date="2021-05" db="EMBL/GenBank/DDBJ databases">
        <title>The genome of the haptophyte Pavlova lutheri (Diacronema luteri, Pavlovales) - a model for lipid biosynthesis in eukaryotic algae.</title>
        <authorList>
            <person name="Hulatt C.J."/>
            <person name="Posewitz M.C."/>
        </authorList>
    </citation>
    <scope>NUCLEOTIDE SEQUENCE</scope>
    <source>
        <strain evidence="8">NIVA-4/92</strain>
    </source>
</reference>
<keyword evidence="4 6" id="KW-1133">Transmembrane helix</keyword>
<dbReference type="InterPro" id="IPR011701">
    <property type="entry name" value="MFS"/>
</dbReference>
<protein>
    <recommendedName>
        <fullName evidence="7">Major facilitator superfamily (MFS) profile domain-containing protein</fullName>
    </recommendedName>
</protein>
<dbReference type="Gene3D" id="1.20.1250.20">
    <property type="entry name" value="MFS general substrate transporter like domains"/>
    <property type="match status" value="1"/>
</dbReference>
<evidence type="ECO:0000313" key="9">
    <source>
        <dbReference type="Proteomes" id="UP000751190"/>
    </source>
</evidence>
<dbReference type="InterPro" id="IPR001958">
    <property type="entry name" value="Tet-R_TetA/multi-R_MdtG-like"/>
</dbReference>
<evidence type="ECO:0000313" key="8">
    <source>
        <dbReference type="EMBL" id="KAG8463840.1"/>
    </source>
</evidence>
<evidence type="ECO:0000256" key="6">
    <source>
        <dbReference type="SAM" id="Phobius"/>
    </source>
</evidence>
<evidence type="ECO:0000256" key="3">
    <source>
        <dbReference type="ARBA" id="ARBA00022692"/>
    </source>
</evidence>
<sequence>MSTPIPWPRVLVVVACIFGDALNMMLAFPFVPFMVRDFFGSEREASVAAYAGLLAGTYKLGQFVVAPCFGYLADRFGRRLPMLLSMALGPLPLLLFAVAPTFGWAFAWRFVQGATCGSMTIGKVYLADITDKSNEARVFSCVGLAMGLGAVVGPTLGGALSRPAEQYILASASGRLFARFPYLLPCLVSACFSVTTLLFACVLLEESQLGARTGATRVGMGVATEPLIATTAELAKQTARALPVLTPPGGGGVHSVQVACARGECAADRALRPPPSCHSPPSAPRVAEPARECARALPLSRSSSHPLLSARALGYGLGYGLDGVIPLQTADWRRADGIVVPTSLELARALAARLTRATPLQQAATRGRRRSAEGCARHAAQHESPVRTPLEHMYASVTGDADEPRTAAGDALVQRRWRRFGLVQLVQLLFALTGNGYAEVFPVRMSASRADGGYGLSARAIGAAQAVGGLSLLLVVLAVFFPIVRTLGVLRAMRVGLLANALVFTAPLALDLGLRSCSNAAPTPAPLAAAPPAAALTGGRAGVQCGSGGVALWVACALTWAVRAFALNMTNSCAALLSKAALPEGMVGVGLGINHAAMSFGDALGPIVSGALYSAAQHASPQLPPALAQGRAFFVAGAMLALCANGLACGL</sequence>
<dbReference type="EMBL" id="JAGTXO010000014">
    <property type="protein sequence ID" value="KAG8463840.1"/>
    <property type="molecule type" value="Genomic_DNA"/>
</dbReference>
<proteinExistence type="predicted"/>
<comment type="caution">
    <text evidence="8">The sequence shown here is derived from an EMBL/GenBank/DDBJ whole genome shotgun (WGS) entry which is preliminary data.</text>
</comment>
<organism evidence="8 9">
    <name type="scientific">Diacronema lutheri</name>
    <name type="common">Unicellular marine alga</name>
    <name type="synonym">Monochrysis lutheri</name>
    <dbReference type="NCBI Taxonomy" id="2081491"/>
    <lineage>
        <taxon>Eukaryota</taxon>
        <taxon>Haptista</taxon>
        <taxon>Haptophyta</taxon>
        <taxon>Pavlovophyceae</taxon>
        <taxon>Pavlovales</taxon>
        <taxon>Pavlovaceae</taxon>
        <taxon>Diacronema</taxon>
    </lineage>
</organism>
<feature type="transmembrane region" description="Helical" evidence="6">
    <location>
        <begin position="47"/>
        <end position="73"/>
    </location>
</feature>
<evidence type="ECO:0000256" key="1">
    <source>
        <dbReference type="ARBA" id="ARBA00004141"/>
    </source>
</evidence>
<feature type="transmembrane region" description="Helical" evidence="6">
    <location>
        <begin position="80"/>
        <end position="100"/>
    </location>
</feature>